<evidence type="ECO:0000313" key="9">
    <source>
        <dbReference type="Proteomes" id="UP000186132"/>
    </source>
</evidence>
<dbReference type="Proteomes" id="UP000186132">
    <property type="component" value="Unassembled WGS sequence"/>
</dbReference>
<dbReference type="Pfam" id="PF00072">
    <property type="entry name" value="Response_reg"/>
    <property type="match status" value="1"/>
</dbReference>
<dbReference type="Pfam" id="PF00196">
    <property type="entry name" value="GerE"/>
    <property type="match status" value="1"/>
</dbReference>
<keyword evidence="4" id="KW-0804">Transcription</keyword>
<dbReference type="PANTHER" id="PTHR43214">
    <property type="entry name" value="TWO-COMPONENT RESPONSE REGULATOR"/>
    <property type="match status" value="1"/>
</dbReference>
<feature type="modified residue" description="4-aspartylphosphate" evidence="5">
    <location>
        <position position="56"/>
    </location>
</feature>
<dbReference type="GO" id="GO:0006355">
    <property type="term" value="P:regulation of DNA-templated transcription"/>
    <property type="evidence" value="ECO:0007669"/>
    <property type="project" value="InterPro"/>
</dbReference>
<evidence type="ECO:0000259" key="6">
    <source>
        <dbReference type="PROSITE" id="PS50043"/>
    </source>
</evidence>
<gene>
    <name evidence="8" type="ORF">SAMN05443575_4187</name>
</gene>
<evidence type="ECO:0000256" key="1">
    <source>
        <dbReference type="ARBA" id="ARBA00022553"/>
    </source>
</evidence>
<organism evidence="8 9">
    <name type="scientific">Jatrophihabitans endophyticus</name>
    <dbReference type="NCBI Taxonomy" id="1206085"/>
    <lineage>
        <taxon>Bacteria</taxon>
        <taxon>Bacillati</taxon>
        <taxon>Actinomycetota</taxon>
        <taxon>Actinomycetes</taxon>
        <taxon>Jatrophihabitantales</taxon>
        <taxon>Jatrophihabitantaceae</taxon>
        <taxon>Jatrophihabitans</taxon>
    </lineage>
</organism>
<protein>
    <submittedName>
        <fullName evidence="8">Two component transcriptional regulator, LuxR family</fullName>
    </submittedName>
</protein>
<sequence length="224" mass="23883">MSATRVLLVDDQPMMRTGLRLILEAEPDLAVVGESPDGEQAVADARALQPDVIVMDIRMPRLDGIEATRRILATSTTSRVLMLTTFDVDEHVVDALRAGASGFLVKDDAPTALVDAIRVVAAGDAMLAPQVTRRLLQRFAQLPTADAPRPDALAALTAREVEVLHALARGLSNAEAAAALFVSEATVKTHVAHLLDKLQLRDRVQAVIFAYESGLVQAGGRPPG</sequence>
<proteinExistence type="predicted"/>
<dbReference type="InterPro" id="IPR000792">
    <property type="entry name" value="Tscrpt_reg_LuxR_C"/>
</dbReference>
<dbReference type="CDD" id="cd17535">
    <property type="entry name" value="REC_NarL-like"/>
    <property type="match status" value="1"/>
</dbReference>
<dbReference type="SUPFAM" id="SSF46894">
    <property type="entry name" value="C-terminal effector domain of the bipartite response regulators"/>
    <property type="match status" value="1"/>
</dbReference>
<evidence type="ECO:0000256" key="3">
    <source>
        <dbReference type="ARBA" id="ARBA00023125"/>
    </source>
</evidence>
<dbReference type="PROSITE" id="PS50110">
    <property type="entry name" value="RESPONSE_REGULATORY"/>
    <property type="match status" value="1"/>
</dbReference>
<dbReference type="PROSITE" id="PS50043">
    <property type="entry name" value="HTH_LUXR_2"/>
    <property type="match status" value="1"/>
</dbReference>
<evidence type="ECO:0000256" key="4">
    <source>
        <dbReference type="ARBA" id="ARBA00023163"/>
    </source>
</evidence>
<evidence type="ECO:0000259" key="7">
    <source>
        <dbReference type="PROSITE" id="PS50110"/>
    </source>
</evidence>
<dbReference type="SMART" id="SM00421">
    <property type="entry name" value="HTH_LUXR"/>
    <property type="match status" value="1"/>
</dbReference>
<dbReference type="InterPro" id="IPR001789">
    <property type="entry name" value="Sig_transdc_resp-reg_receiver"/>
</dbReference>
<keyword evidence="2" id="KW-0805">Transcription regulation</keyword>
<dbReference type="InterPro" id="IPR011006">
    <property type="entry name" value="CheY-like_superfamily"/>
</dbReference>
<dbReference type="InterPro" id="IPR039420">
    <property type="entry name" value="WalR-like"/>
</dbReference>
<dbReference type="GO" id="GO:0000160">
    <property type="term" value="P:phosphorelay signal transduction system"/>
    <property type="evidence" value="ECO:0007669"/>
    <property type="project" value="InterPro"/>
</dbReference>
<evidence type="ECO:0000313" key="8">
    <source>
        <dbReference type="EMBL" id="SHH61283.1"/>
    </source>
</evidence>
<dbReference type="GO" id="GO:0003677">
    <property type="term" value="F:DNA binding"/>
    <property type="evidence" value="ECO:0007669"/>
    <property type="project" value="UniProtKB-KW"/>
</dbReference>
<keyword evidence="1 5" id="KW-0597">Phosphoprotein</keyword>
<dbReference type="CDD" id="cd06170">
    <property type="entry name" value="LuxR_C_like"/>
    <property type="match status" value="1"/>
</dbReference>
<evidence type="ECO:0000256" key="2">
    <source>
        <dbReference type="ARBA" id="ARBA00023015"/>
    </source>
</evidence>
<dbReference type="OrthoDB" id="9808843at2"/>
<dbReference type="PANTHER" id="PTHR43214:SF24">
    <property type="entry name" value="TRANSCRIPTIONAL REGULATORY PROTEIN NARL-RELATED"/>
    <property type="match status" value="1"/>
</dbReference>
<keyword evidence="3" id="KW-0238">DNA-binding</keyword>
<dbReference type="RefSeq" id="WP_073392385.1">
    <property type="nucleotide sequence ID" value="NZ_FQVU01000008.1"/>
</dbReference>
<name>A0A1M5UF46_9ACTN</name>
<dbReference type="STRING" id="1206085.SAMN05443575_4187"/>
<feature type="domain" description="Response regulatory" evidence="7">
    <location>
        <begin position="5"/>
        <end position="121"/>
    </location>
</feature>
<dbReference type="Gene3D" id="3.40.50.2300">
    <property type="match status" value="1"/>
</dbReference>
<dbReference type="InterPro" id="IPR016032">
    <property type="entry name" value="Sig_transdc_resp-reg_C-effctor"/>
</dbReference>
<dbReference type="SMART" id="SM00448">
    <property type="entry name" value="REC"/>
    <property type="match status" value="1"/>
</dbReference>
<reference evidence="8 9" key="1">
    <citation type="submission" date="2016-11" db="EMBL/GenBank/DDBJ databases">
        <authorList>
            <person name="Jaros S."/>
            <person name="Januszkiewicz K."/>
            <person name="Wedrychowicz H."/>
        </authorList>
    </citation>
    <scope>NUCLEOTIDE SEQUENCE [LARGE SCALE GENOMIC DNA]</scope>
    <source>
        <strain evidence="8 9">DSM 45627</strain>
    </source>
</reference>
<dbReference type="PRINTS" id="PR00038">
    <property type="entry name" value="HTHLUXR"/>
</dbReference>
<dbReference type="EMBL" id="FQVU01000008">
    <property type="protein sequence ID" value="SHH61283.1"/>
    <property type="molecule type" value="Genomic_DNA"/>
</dbReference>
<dbReference type="AlphaFoldDB" id="A0A1M5UF46"/>
<feature type="domain" description="HTH luxR-type" evidence="6">
    <location>
        <begin position="149"/>
        <end position="214"/>
    </location>
</feature>
<keyword evidence="9" id="KW-1185">Reference proteome</keyword>
<evidence type="ECO:0000256" key="5">
    <source>
        <dbReference type="PROSITE-ProRule" id="PRU00169"/>
    </source>
</evidence>
<dbReference type="SUPFAM" id="SSF52172">
    <property type="entry name" value="CheY-like"/>
    <property type="match status" value="1"/>
</dbReference>
<accession>A0A1M5UF46</accession>
<dbReference type="InterPro" id="IPR058245">
    <property type="entry name" value="NreC/VraR/RcsB-like_REC"/>
</dbReference>